<proteinExistence type="predicted"/>
<keyword evidence="2" id="KW-1185">Reference proteome</keyword>
<dbReference type="EMBL" id="JAWDGP010000748">
    <property type="protein sequence ID" value="KAK3797754.1"/>
    <property type="molecule type" value="Genomic_DNA"/>
</dbReference>
<evidence type="ECO:0000313" key="1">
    <source>
        <dbReference type="EMBL" id="KAK3797754.1"/>
    </source>
</evidence>
<feature type="non-terminal residue" evidence="1">
    <location>
        <position position="67"/>
    </location>
</feature>
<name>A0AAE1B0V5_9GAST</name>
<reference evidence="1" key="1">
    <citation type="journal article" date="2023" name="G3 (Bethesda)">
        <title>A reference genome for the long-term kleptoplast-retaining sea slug Elysia crispata morphotype clarki.</title>
        <authorList>
            <person name="Eastman K.E."/>
            <person name="Pendleton A.L."/>
            <person name="Shaikh M.A."/>
            <person name="Suttiyut T."/>
            <person name="Ogas R."/>
            <person name="Tomko P."/>
            <person name="Gavelis G."/>
            <person name="Widhalm J.R."/>
            <person name="Wisecaver J.H."/>
        </authorList>
    </citation>
    <scope>NUCLEOTIDE SEQUENCE</scope>
    <source>
        <strain evidence="1">ECLA1</strain>
    </source>
</reference>
<accession>A0AAE1B0V5</accession>
<dbReference type="Proteomes" id="UP001283361">
    <property type="component" value="Unassembled WGS sequence"/>
</dbReference>
<organism evidence="1 2">
    <name type="scientific">Elysia crispata</name>
    <name type="common">lettuce slug</name>
    <dbReference type="NCBI Taxonomy" id="231223"/>
    <lineage>
        <taxon>Eukaryota</taxon>
        <taxon>Metazoa</taxon>
        <taxon>Spiralia</taxon>
        <taxon>Lophotrochozoa</taxon>
        <taxon>Mollusca</taxon>
        <taxon>Gastropoda</taxon>
        <taxon>Heterobranchia</taxon>
        <taxon>Euthyneura</taxon>
        <taxon>Panpulmonata</taxon>
        <taxon>Sacoglossa</taxon>
        <taxon>Placobranchoidea</taxon>
        <taxon>Plakobranchidae</taxon>
        <taxon>Elysia</taxon>
    </lineage>
</organism>
<comment type="caution">
    <text evidence="1">The sequence shown here is derived from an EMBL/GenBank/DDBJ whole genome shotgun (WGS) entry which is preliminary data.</text>
</comment>
<protein>
    <submittedName>
        <fullName evidence="1">Uncharacterized protein</fullName>
    </submittedName>
</protein>
<sequence>MSNTLLPMYNRATLSCPSTIEQHSSPIYNKGNTLLPSTIEQHSPPIYNRRALSCPLKQSNTLSTFNR</sequence>
<evidence type="ECO:0000313" key="2">
    <source>
        <dbReference type="Proteomes" id="UP001283361"/>
    </source>
</evidence>
<gene>
    <name evidence="1" type="ORF">RRG08_052642</name>
</gene>
<dbReference type="AlphaFoldDB" id="A0AAE1B0V5"/>